<dbReference type="Gene3D" id="2.40.70.10">
    <property type="entry name" value="Acid Proteases"/>
    <property type="match status" value="1"/>
</dbReference>
<reference evidence="2" key="1">
    <citation type="submission" date="2023-04" db="EMBL/GenBank/DDBJ databases">
        <title>Phytophthora fragariaefolia NBRC 109709.</title>
        <authorList>
            <person name="Ichikawa N."/>
            <person name="Sato H."/>
            <person name="Tonouchi N."/>
        </authorList>
    </citation>
    <scope>NUCLEOTIDE SEQUENCE</scope>
    <source>
        <strain evidence="2">NBRC 109709</strain>
    </source>
</reference>
<dbReference type="EMBL" id="BSXT01005487">
    <property type="protein sequence ID" value="GMF60606.1"/>
    <property type="molecule type" value="Genomic_DNA"/>
</dbReference>
<dbReference type="Proteomes" id="UP001165121">
    <property type="component" value="Unassembled WGS sequence"/>
</dbReference>
<sequence length="324" mass="36275">MDTGATAGMISLDLARRLKLKLRCGYRLRVTGVGDVPTYESHQTRIKLTLGVRVVYVMDAWVGNFGGNVECLLGTDFMVAAGVRLCAREGEVRHPDEESVLMAGGREIDHVGLGISVRIPEATYLQPGRSVVAPVKYAQADPEKVDEWAWHGNHWVSQFFCMFGGEMSPPSRRRICETQVPEVPGMGKIVYEVEPSLEFLRHEEEVARLEELNGPPAVKRPNYQWPEKLLLMKNSSTRNQPNRIRETESSVMPPLPTGDNSSVKDEPRLSEMSEDRNKSPSDREPIHLVPENEDSEPEVVSRSVMGGGELTRRAQEELGRIFPD</sequence>
<feature type="compositionally biased region" description="Basic and acidic residues" evidence="1">
    <location>
        <begin position="310"/>
        <end position="324"/>
    </location>
</feature>
<proteinExistence type="predicted"/>
<feature type="compositionally biased region" description="Basic and acidic residues" evidence="1">
    <location>
        <begin position="262"/>
        <end position="286"/>
    </location>
</feature>
<comment type="caution">
    <text evidence="2">The sequence shown here is derived from an EMBL/GenBank/DDBJ whole genome shotgun (WGS) entry which is preliminary data.</text>
</comment>
<evidence type="ECO:0000313" key="2">
    <source>
        <dbReference type="EMBL" id="GMF60606.1"/>
    </source>
</evidence>
<evidence type="ECO:0000313" key="3">
    <source>
        <dbReference type="Proteomes" id="UP001165121"/>
    </source>
</evidence>
<gene>
    <name evidence="2" type="ORF">Pfra01_002629100</name>
</gene>
<keyword evidence="3" id="KW-1185">Reference proteome</keyword>
<dbReference type="AlphaFoldDB" id="A0A9W6YF00"/>
<protein>
    <submittedName>
        <fullName evidence="2">Unnamed protein product</fullName>
    </submittedName>
</protein>
<name>A0A9W6YF00_9STRA</name>
<accession>A0A9W6YF00</accession>
<dbReference type="Pfam" id="PF13650">
    <property type="entry name" value="Asp_protease_2"/>
    <property type="match status" value="1"/>
</dbReference>
<evidence type="ECO:0000256" key="1">
    <source>
        <dbReference type="SAM" id="MobiDB-lite"/>
    </source>
</evidence>
<feature type="region of interest" description="Disordered" evidence="1">
    <location>
        <begin position="234"/>
        <end position="324"/>
    </location>
</feature>
<organism evidence="2 3">
    <name type="scientific">Phytophthora fragariaefolia</name>
    <dbReference type="NCBI Taxonomy" id="1490495"/>
    <lineage>
        <taxon>Eukaryota</taxon>
        <taxon>Sar</taxon>
        <taxon>Stramenopiles</taxon>
        <taxon>Oomycota</taxon>
        <taxon>Peronosporomycetes</taxon>
        <taxon>Peronosporales</taxon>
        <taxon>Peronosporaceae</taxon>
        <taxon>Phytophthora</taxon>
    </lineage>
</organism>
<dbReference type="InterPro" id="IPR021109">
    <property type="entry name" value="Peptidase_aspartic_dom_sf"/>
</dbReference>